<proteinExistence type="predicted"/>
<organism evidence="3 4">
    <name type="scientific">Aquimarina aggregata</name>
    <dbReference type="NCBI Taxonomy" id="1642818"/>
    <lineage>
        <taxon>Bacteria</taxon>
        <taxon>Pseudomonadati</taxon>
        <taxon>Bacteroidota</taxon>
        <taxon>Flavobacteriia</taxon>
        <taxon>Flavobacteriales</taxon>
        <taxon>Flavobacteriaceae</taxon>
        <taxon>Aquimarina</taxon>
    </lineage>
</organism>
<dbReference type="Proteomes" id="UP000076715">
    <property type="component" value="Unassembled WGS sequence"/>
</dbReference>
<feature type="chain" id="PRO_5007841824" evidence="2">
    <location>
        <begin position="22"/>
        <end position="461"/>
    </location>
</feature>
<comment type="caution">
    <text evidence="3">The sequence shown here is derived from an EMBL/GenBank/DDBJ whole genome shotgun (WGS) entry which is preliminary data.</text>
</comment>
<dbReference type="EMBL" id="LQRT01000008">
    <property type="protein sequence ID" value="KZS40991.1"/>
    <property type="molecule type" value="Genomic_DNA"/>
</dbReference>
<keyword evidence="4" id="KW-1185">Reference proteome</keyword>
<feature type="region of interest" description="Disordered" evidence="1">
    <location>
        <begin position="241"/>
        <end position="268"/>
    </location>
</feature>
<accession>A0A163B1T6</accession>
<dbReference type="RefSeq" id="WP_066313151.1">
    <property type="nucleotide sequence ID" value="NZ_CANLSS010000002.1"/>
</dbReference>
<gene>
    <name evidence="3" type="ORF">AWE51_23860</name>
</gene>
<dbReference type="AlphaFoldDB" id="A0A163B1T6"/>
<evidence type="ECO:0000313" key="4">
    <source>
        <dbReference type="Proteomes" id="UP000076715"/>
    </source>
</evidence>
<reference evidence="3 4" key="1">
    <citation type="submission" date="2016-01" db="EMBL/GenBank/DDBJ databases">
        <title>The draft genome sequence of Aquimarina sp. RZW4-3-2.</title>
        <authorList>
            <person name="Wang Y."/>
        </authorList>
    </citation>
    <scope>NUCLEOTIDE SEQUENCE [LARGE SCALE GENOMIC DNA]</scope>
    <source>
        <strain evidence="3 4">RZW4-3-2</strain>
    </source>
</reference>
<protein>
    <submittedName>
        <fullName evidence="3">Uncharacterized protein</fullName>
    </submittedName>
</protein>
<evidence type="ECO:0000256" key="2">
    <source>
        <dbReference type="SAM" id="SignalP"/>
    </source>
</evidence>
<name>A0A163B1T6_9FLAO</name>
<feature type="signal peptide" evidence="2">
    <location>
        <begin position="1"/>
        <end position="21"/>
    </location>
</feature>
<dbReference type="PROSITE" id="PS51257">
    <property type="entry name" value="PROKAR_LIPOPROTEIN"/>
    <property type="match status" value="1"/>
</dbReference>
<keyword evidence="2" id="KW-0732">Signal</keyword>
<sequence>MKNFKTLLLGLFAASIFTACNTDDITSETPPLVTNSETAEDALELEAKSKGFFQSLRALKEAKILLSSIKQDGGTPYNVFNPALRFTSDQNVFLPSVLGIDYRIDRSEVPAGPTARFPMFKGLETLPDGSKRESYYVITEASDKFMAKKLGVIFAPRMAASIGSGGEQRGYFTRRGRLVFEGSVDFSPKRSLVPGPTSDDGLLFGFPPAEVNPGAIADANWSSYVVLPSGVVINAQPVANSTGIHDRIPNPNGNGPQQEDDLNNPNFAPDQASVVMQLLDGWQNGKPYYFHIVTDTSDPGPATIELGVFAPRLAQLPTFGLFPGGSMLPFSPTANGRTTDTDGFGVQGLNSASLSDRQVQDPTNTFPIDPRDTRYAPMWDAHITEFTVAESERPILKSFEQINDLLADGTLIPFRGNANPSPLANSLSDLLTATGAIINCPVITQPSESVIGTQIGLPRNN</sequence>
<evidence type="ECO:0000313" key="3">
    <source>
        <dbReference type="EMBL" id="KZS40991.1"/>
    </source>
</evidence>
<evidence type="ECO:0000256" key="1">
    <source>
        <dbReference type="SAM" id="MobiDB-lite"/>
    </source>
</evidence>